<evidence type="ECO:0000313" key="2">
    <source>
        <dbReference type="EMBL" id="QDV46733.1"/>
    </source>
</evidence>
<evidence type="ECO:0000313" key="3">
    <source>
        <dbReference type="Proteomes" id="UP000319004"/>
    </source>
</evidence>
<sequence length="170" mass="19045">MNLGSQFLNVSLAVLFTWPPVYDPTDVVVKRLRAHEIRLIGRDPCANIGLHCALLPVYVANDVDSVGLPSRGYTLHDLRSLSHLGNLRCISSIRSLTKRQYDVLNSAVSKKVWFDFNVRLENGTFVKLRSPTRRRRNLDADVNGDGVVDESEGIDGETHDHDPPRITKGK</sequence>
<organism evidence="2 3">
    <name type="scientific">Stieleria neptunia</name>
    <dbReference type="NCBI Taxonomy" id="2527979"/>
    <lineage>
        <taxon>Bacteria</taxon>
        <taxon>Pseudomonadati</taxon>
        <taxon>Planctomycetota</taxon>
        <taxon>Planctomycetia</taxon>
        <taxon>Pirellulales</taxon>
        <taxon>Pirellulaceae</taxon>
        <taxon>Stieleria</taxon>
    </lineage>
</organism>
<dbReference type="AlphaFoldDB" id="A0A518I0W9"/>
<feature type="region of interest" description="Disordered" evidence="1">
    <location>
        <begin position="137"/>
        <end position="170"/>
    </location>
</feature>
<feature type="compositionally biased region" description="Basic and acidic residues" evidence="1">
    <location>
        <begin position="156"/>
        <end position="170"/>
    </location>
</feature>
<dbReference type="Proteomes" id="UP000319004">
    <property type="component" value="Chromosome"/>
</dbReference>
<evidence type="ECO:0000256" key="1">
    <source>
        <dbReference type="SAM" id="MobiDB-lite"/>
    </source>
</evidence>
<dbReference type="EMBL" id="CP037423">
    <property type="protein sequence ID" value="QDV46733.1"/>
    <property type="molecule type" value="Genomic_DNA"/>
</dbReference>
<protein>
    <submittedName>
        <fullName evidence="2">Uncharacterized protein</fullName>
    </submittedName>
</protein>
<keyword evidence="3" id="KW-1185">Reference proteome</keyword>
<reference evidence="2 3" key="1">
    <citation type="submission" date="2019-03" db="EMBL/GenBank/DDBJ databases">
        <title>Deep-cultivation of Planctomycetes and their phenomic and genomic characterization uncovers novel biology.</title>
        <authorList>
            <person name="Wiegand S."/>
            <person name="Jogler M."/>
            <person name="Boedeker C."/>
            <person name="Pinto D."/>
            <person name="Vollmers J."/>
            <person name="Rivas-Marin E."/>
            <person name="Kohn T."/>
            <person name="Peeters S.H."/>
            <person name="Heuer A."/>
            <person name="Rast P."/>
            <person name="Oberbeckmann S."/>
            <person name="Bunk B."/>
            <person name="Jeske O."/>
            <person name="Meyerdierks A."/>
            <person name="Storesund J.E."/>
            <person name="Kallscheuer N."/>
            <person name="Luecker S."/>
            <person name="Lage O.M."/>
            <person name="Pohl T."/>
            <person name="Merkel B.J."/>
            <person name="Hornburger P."/>
            <person name="Mueller R.-W."/>
            <person name="Bruemmer F."/>
            <person name="Labrenz M."/>
            <person name="Spormann A.M."/>
            <person name="Op den Camp H."/>
            <person name="Overmann J."/>
            <person name="Amann R."/>
            <person name="Jetten M.S.M."/>
            <person name="Mascher T."/>
            <person name="Medema M.H."/>
            <person name="Devos D.P."/>
            <person name="Kaster A.-K."/>
            <person name="Ovreas L."/>
            <person name="Rohde M."/>
            <person name="Galperin M.Y."/>
            <person name="Jogler C."/>
        </authorList>
    </citation>
    <scope>NUCLEOTIDE SEQUENCE [LARGE SCALE GENOMIC DNA]</scope>
    <source>
        <strain evidence="2 3">Enr13</strain>
    </source>
</reference>
<name>A0A518I0W9_9BACT</name>
<gene>
    <name evidence="2" type="ORF">Enr13x_66420</name>
</gene>
<dbReference type="KEGG" id="snep:Enr13x_66420"/>
<accession>A0A518I0W9</accession>
<proteinExistence type="predicted"/>